<sequence length="828" mass="92349">MPPYVPSLGALLNGRLTGPFDSIPQELFNAIIDHIPNLDIPTLRACALASSVLQVPSQQKLFGGIYIQFSIPLQDPLRHPLTRLVPILSASPRLASYVHKLMIIERHAVRGAEWPHDPALPHLVEMLENLLELTLTIMKSWADFSPALQLALQRKFTSPKLNTLQFESMAFPDEGIFQSIAPSRSLSFQHLRFESLHPPSSYLDLPWSEQSRIPPVPNSPSQVVRATRLSLGGNHTPYLAYICQSLQVGLDMSALESLSVQVSPLTDQPIQDLLMHATQLRSLSINFGLHKDYETAINLRSLSHLQTLDASLFFENAVAAGQSTNPFKHVANVVLHNTDAPLKLTLHVLLRENGVWENAIDDLLHQAKLPEALERMNPRLLSLTVKIITKHWRNAEMRERVIARVVGQVEMALGSLIGPGDVVFLIPALPQELTDYIIEQIPNDDVLSLRACAVTARAFRHTAQRKLFDHITLNLFTTSTTLPQSLRRLETILAASPFLVSCVRRLTIYELARRMAEWLQSPVLMSILDLLQGISELVLDFDHRSWWDLSPALQRALQTSFARPSLQALSILRVRFSTEPGYGMFVSIAPPSRPLIFLRHLTIQGVVIQGRLRVNSLAGHEAPVIRTESLTVEADSASEMQKLTLHTALDVSALQSMTTVVYSSLEEQMQAFWRHANQLRSLAITFVHTYHEPTALNLSSLPLLRSLDLRISPDRTVAEGHTVNPFKHVTNLLSSSRLGGSSLLELTIHVVLGEGEDSDYALDDLILDAGLARILESLCTPLGLVRVVVHVFSLLVPMMKEGHRERALGEVQRALQRVGCLEVVWVED</sequence>
<dbReference type="Proteomes" id="UP000815677">
    <property type="component" value="Unassembled WGS sequence"/>
</dbReference>
<protein>
    <recommendedName>
        <fullName evidence="3">F-box domain-containing protein</fullName>
    </recommendedName>
</protein>
<evidence type="ECO:0008006" key="3">
    <source>
        <dbReference type="Google" id="ProtNLM"/>
    </source>
</evidence>
<gene>
    <name evidence="1" type="ORF">MCHLO_08652</name>
</gene>
<evidence type="ECO:0000313" key="1">
    <source>
        <dbReference type="EMBL" id="GAT51520.1"/>
    </source>
</evidence>
<reference evidence="1" key="1">
    <citation type="submission" date="2014-09" db="EMBL/GenBank/DDBJ databases">
        <title>Genome sequence of the luminous mushroom Mycena chlorophos for searching fungal bioluminescence genes.</title>
        <authorList>
            <person name="Tanaka Y."/>
            <person name="Kasuga D."/>
            <person name="Oba Y."/>
            <person name="Hase S."/>
            <person name="Sato K."/>
            <person name="Oba Y."/>
            <person name="Sakakibara Y."/>
        </authorList>
    </citation>
    <scope>NUCLEOTIDE SEQUENCE</scope>
</reference>
<organism evidence="1 2">
    <name type="scientific">Mycena chlorophos</name>
    <name type="common">Agaric fungus</name>
    <name type="synonym">Agaricus chlorophos</name>
    <dbReference type="NCBI Taxonomy" id="658473"/>
    <lineage>
        <taxon>Eukaryota</taxon>
        <taxon>Fungi</taxon>
        <taxon>Dikarya</taxon>
        <taxon>Basidiomycota</taxon>
        <taxon>Agaricomycotina</taxon>
        <taxon>Agaricomycetes</taxon>
        <taxon>Agaricomycetidae</taxon>
        <taxon>Agaricales</taxon>
        <taxon>Marasmiineae</taxon>
        <taxon>Mycenaceae</taxon>
        <taxon>Mycena</taxon>
    </lineage>
</organism>
<proteinExistence type="predicted"/>
<accession>A0ABQ0LKD1</accession>
<evidence type="ECO:0000313" key="2">
    <source>
        <dbReference type="Proteomes" id="UP000815677"/>
    </source>
</evidence>
<dbReference type="EMBL" id="DF847217">
    <property type="protein sequence ID" value="GAT51520.1"/>
    <property type="molecule type" value="Genomic_DNA"/>
</dbReference>
<name>A0ABQ0LKD1_MYCCL</name>
<keyword evidence="2" id="KW-1185">Reference proteome</keyword>